<feature type="non-terminal residue" evidence="2">
    <location>
        <position position="189"/>
    </location>
</feature>
<evidence type="ECO:0000256" key="1">
    <source>
        <dbReference type="SAM" id="Phobius"/>
    </source>
</evidence>
<comment type="caution">
    <text evidence="2">The sequence shown here is derived from an EMBL/GenBank/DDBJ whole genome shotgun (WGS) entry which is preliminary data.</text>
</comment>
<keyword evidence="1" id="KW-0472">Membrane</keyword>
<name>A0ABN9RB69_9DINO</name>
<reference evidence="2" key="1">
    <citation type="submission" date="2023-10" db="EMBL/GenBank/DDBJ databases">
        <authorList>
            <person name="Chen Y."/>
            <person name="Shah S."/>
            <person name="Dougan E. K."/>
            <person name="Thang M."/>
            <person name="Chan C."/>
        </authorList>
    </citation>
    <scope>NUCLEOTIDE SEQUENCE [LARGE SCALE GENOMIC DNA]</scope>
</reference>
<evidence type="ECO:0008006" key="4">
    <source>
        <dbReference type="Google" id="ProtNLM"/>
    </source>
</evidence>
<organism evidence="2 3">
    <name type="scientific">Prorocentrum cordatum</name>
    <dbReference type="NCBI Taxonomy" id="2364126"/>
    <lineage>
        <taxon>Eukaryota</taxon>
        <taxon>Sar</taxon>
        <taxon>Alveolata</taxon>
        <taxon>Dinophyceae</taxon>
        <taxon>Prorocentrales</taxon>
        <taxon>Prorocentraceae</taxon>
        <taxon>Prorocentrum</taxon>
    </lineage>
</organism>
<keyword evidence="1" id="KW-0812">Transmembrane</keyword>
<proteinExistence type="predicted"/>
<keyword evidence="3" id="KW-1185">Reference proteome</keyword>
<keyword evidence="1" id="KW-1133">Transmembrane helix</keyword>
<sequence>RGREPDRSRSICEGHLPCAALFVCGFMVLHAWLHAKLGDVFAESFDTYTSSMSDYALLLTGLPPSATNERELLRELQADLPDAIGVSICYNLDCESVASTIDAMTQFVLDLEYEVNEVEEEEAQEQVDTDAAVAEATAEDLRGLLGGAADGRAQKKLLRGKLKRLLDKGALVGGSRAFVVFKTKACRNK</sequence>
<evidence type="ECO:0000313" key="3">
    <source>
        <dbReference type="Proteomes" id="UP001189429"/>
    </source>
</evidence>
<dbReference type="EMBL" id="CAUYUJ010005753">
    <property type="protein sequence ID" value="CAK0814818.1"/>
    <property type="molecule type" value="Genomic_DNA"/>
</dbReference>
<feature type="non-terminal residue" evidence="2">
    <location>
        <position position="1"/>
    </location>
</feature>
<feature type="transmembrane region" description="Helical" evidence="1">
    <location>
        <begin position="12"/>
        <end position="33"/>
    </location>
</feature>
<accession>A0ABN9RB69</accession>
<dbReference type="Proteomes" id="UP001189429">
    <property type="component" value="Unassembled WGS sequence"/>
</dbReference>
<protein>
    <recommendedName>
        <fullName evidence="4">GPN-loop GTPase 2</fullName>
    </recommendedName>
</protein>
<evidence type="ECO:0000313" key="2">
    <source>
        <dbReference type="EMBL" id="CAK0814818.1"/>
    </source>
</evidence>
<gene>
    <name evidence="2" type="ORF">PCOR1329_LOCUS18321</name>
</gene>